<keyword evidence="2" id="KW-1185">Reference proteome</keyword>
<proteinExistence type="predicted"/>
<gene>
    <name evidence="1" type="ORF">MLD38_032505</name>
</gene>
<dbReference type="Proteomes" id="UP001057402">
    <property type="component" value="Chromosome 10"/>
</dbReference>
<name>A0ACB9M625_9MYRT</name>
<evidence type="ECO:0000313" key="2">
    <source>
        <dbReference type="Proteomes" id="UP001057402"/>
    </source>
</evidence>
<reference evidence="2" key="1">
    <citation type="journal article" date="2023" name="Front. Plant Sci.">
        <title>Chromosomal-level genome assembly of Melastoma candidum provides insights into trichome evolution.</title>
        <authorList>
            <person name="Zhong Y."/>
            <person name="Wu W."/>
            <person name="Sun C."/>
            <person name="Zou P."/>
            <person name="Liu Y."/>
            <person name="Dai S."/>
            <person name="Zhou R."/>
        </authorList>
    </citation>
    <scope>NUCLEOTIDE SEQUENCE [LARGE SCALE GENOMIC DNA]</scope>
</reference>
<accession>A0ACB9M625</accession>
<sequence length="451" mass="50505">MSGHHKHLHELLSQDQEPFLLHDYLLHRLRQLHPPSTALLLPPSRPSTRRLSFPSLYDFSLKRLRFVPSHNPANSPLFELPSTASPPRSPRHRAAVSLLVPARTTALLLEAASRIQRSGSARLPRKQSFGGRIMGLVMKRFARRKSKSASFGQNSDNDDELSYVEPPSGGYNHGIASDVEGNGTVCDGDSRNSSFPVETQEYSGPEGRLPELPSPPASPKHAGEGNEGETNRSSDTCRASKGKNVDDEEEERQQFSPVSVLDPPFEVDVDEEDGDSPVLNCEEGDHDRVDAGFDYDCSFAFVQRTKQQLLDKLQRFERLARLDPIELEKRMLDSDDDEAETESWDRLALSFSSLRKSPDGISKIVEDLVPGEEGNSELRDRENGRSVAARVNKRLESWEEERSRTIDGIVDGEVRARWEPGEEQFGLLAGEIEVGMFELLLEELTMENFSC</sequence>
<comment type="caution">
    <text evidence="1">The sequence shown here is derived from an EMBL/GenBank/DDBJ whole genome shotgun (WGS) entry which is preliminary data.</text>
</comment>
<organism evidence="1 2">
    <name type="scientific">Melastoma candidum</name>
    <dbReference type="NCBI Taxonomy" id="119954"/>
    <lineage>
        <taxon>Eukaryota</taxon>
        <taxon>Viridiplantae</taxon>
        <taxon>Streptophyta</taxon>
        <taxon>Embryophyta</taxon>
        <taxon>Tracheophyta</taxon>
        <taxon>Spermatophyta</taxon>
        <taxon>Magnoliopsida</taxon>
        <taxon>eudicotyledons</taxon>
        <taxon>Gunneridae</taxon>
        <taxon>Pentapetalae</taxon>
        <taxon>rosids</taxon>
        <taxon>malvids</taxon>
        <taxon>Myrtales</taxon>
        <taxon>Melastomataceae</taxon>
        <taxon>Melastomatoideae</taxon>
        <taxon>Melastomateae</taxon>
        <taxon>Melastoma</taxon>
    </lineage>
</organism>
<dbReference type="EMBL" id="CM042889">
    <property type="protein sequence ID" value="KAI4318844.1"/>
    <property type="molecule type" value="Genomic_DNA"/>
</dbReference>
<protein>
    <submittedName>
        <fullName evidence="1">Uncharacterized protein</fullName>
    </submittedName>
</protein>
<evidence type="ECO:0000313" key="1">
    <source>
        <dbReference type="EMBL" id="KAI4318844.1"/>
    </source>
</evidence>